<keyword evidence="4 8" id="KW-0133">Cell shape</keyword>
<sequence>MRKIREIALVTATALLMTMCPVDMTGSNSKHSGRAGYTVYAAETDSAEYTVASSSDSDKPVEKNGWYNEDGKRFYYSEGEKLKSQLLQINEKNNGKIYKNIYYLSSDGSVAGGLKKVNESLYYFDSSSKTFPGAAVSGWKSVNNKTYYFLSSKKAAVGVTTIGSKKYYFAPDTNVLQGGLKKTTNGYMYFSTKTGVAVVNRLVDSMYFNGEGYAVKRTFVTYNGNDYYIGSNYKAVTGIKKIDNYYYNFDSKGVMKKNVWYQSKSGRYYFGSNGRTVKGLNRISGYTFYFDGNFKIVKNTWKTINGNKYYFGPSSKAYTGLRKIGNYYYYFGAKGVMAKNKFLKISGKKYYFGGNGRAYIGVRRVNGEVYNFSSKGYLTTGIKKVYGRLYLFDENGKVVRRSGWYTSKKGNKYYLKSNGSLVTGYKKIGDDFYFFSETNGRMYKNRWAYAKGYKFYFGKNGKRLTNVESILGPQDSYEIMVNKTTNVVTIYVKDGNKGYTIPVKAFVCSGGDSTPLGTFYIPAKWRWLSLVGNCYGQWNTLITYEESILFHSVYYDEVDADTLSVDAYNKLGTTCSHGCIRLKAGDAKWIYDNCSLGTKITIFESNADGPFPKPSFVKLNSSHTWDPTDPNMAYKCKERGCHKGIAW</sequence>
<dbReference type="UniPathway" id="UPA00219"/>
<evidence type="ECO:0000256" key="3">
    <source>
        <dbReference type="ARBA" id="ARBA00022737"/>
    </source>
</evidence>
<dbReference type="Pfam" id="PF19127">
    <property type="entry name" value="Choline_bind_3"/>
    <property type="match status" value="1"/>
</dbReference>
<dbReference type="PANTHER" id="PTHR30582:SF2">
    <property type="entry name" value="L,D-TRANSPEPTIDASE YCIB-RELATED"/>
    <property type="match status" value="1"/>
</dbReference>
<evidence type="ECO:0000313" key="11">
    <source>
        <dbReference type="Proteomes" id="UP000283295"/>
    </source>
</evidence>
<dbReference type="Gene3D" id="2.40.440.10">
    <property type="entry name" value="L,D-transpeptidase catalytic domain-like"/>
    <property type="match status" value="1"/>
</dbReference>
<dbReference type="AlphaFoldDB" id="A0A3R5ZMQ8"/>
<reference evidence="10 11" key="1">
    <citation type="submission" date="2018-08" db="EMBL/GenBank/DDBJ databases">
        <title>A genome reference for cultivated species of the human gut microbiota.</title>
        <authorList>
            <person name="Zou Y."/>
            <person name="Xue W."/>
            <person name="Luo G."/>
        </authorList>
    </citation>
    <scope>NUCLEOTIDE SEQUENCE [LARGE SCALE GENOMIC DNA]</scope>
    <source>
        <strain evidence="10 11">AF22-21</strain>
    </source>
</reference>
<feature type="domain" description="L,D-TPase catalytic" evidence="9">
    <location>
        <begin position="477"/>
        <end position="603"/>
    </location>
</feature>
<feature type="active site" description="Proton donor/acceptor" evidence="8">
    <location>
        <position position="551"/>
    </location>
</feature>
<dbReference type="Pfam" id="PF01473">
    <property type="entry name" value="Choline_bind_1"/>
    <property type="match status" value="3"/>
</dbReference>
<evidence type="ECO:0000256" key="6">
    <source>
        <dbReference type="ARBA" id="ARBA00023316"/>
    </source>
</evidence>
<organism evidence="10 11">
    <name type="scientific">Coprococcus eutactus</name>
    <dbReference type="NCBI Taxonomy" id="33043"/>
    <lineage>
        <taxon>Bacteria</taxon>
        <taxon>Bacillati</taxon>
        <taxon>Bacillota</taxon>
        <taxon>Clostridia</taxon>
        <taxon>Lachnospirales</taxon>
        <taxon>Lachnospiraceae</taxon>
        <taxon>Coprococcus</taxon>
    </lineage>
</organism>
<protein>
    <submittedName>
        <fullName evidence="10">L,D-transpeptidase</fullName>
    </submittedName>
</protein>
<dbReference type="GO" id="GO:0016740">
    <property type="term" value="F:transferase activity"/>
    <property type="evidence" value="ECO:0007669"/>
    <property type="project" value="UniProtKB-KW"/>
</dbReference>
<dbReference type="SUPFAM" id="SSF141523">
    <property type="entry name" value="L,D-transpeptidase catalytic domain-like"/>
    <property type="match status" value="1"/>
</dbReference>
<dbReference type="Gene3D" id="2.10.270.10">
    <property type="entry name" value="Cholin Binding"/>
    <property type="match status" value="6"/>
</dbReference>
<evidence type="ECO:0000256" key="7">
    <source>
        <dbReference type="PROSITE-ProRule" id="PRU00591"/>
    </source>
</evidence>
<dbReference type="Pfam" id="PF03734">
    <property type="entry name" value="YkuD"/>
    <property type="match status" value="1"/>
</dbReference>
<evidence type="ECO:0000259" key="9">
    <source>
        <dbReference type="PROSITE" id="PS52029"/>
    </source>
</evidence>
<dbReference type="PROSITE" id="PS52029">
    <property type="entry name" value="LD_TPASE"/>
    <property type="match status" value="1"/>
</dbReference>
<keyword evidence="3" id="KW-0677">Repeat</keyword>
<gene>
    <name evidence="10" type="ORF">DWX94_11735</name>
</gene>
<evidence type="ECO:0000256" key="2">
    <source>
        <dbReference type="ARBA" id="ARBA00022679"/>
    </source>
</evidence>
<dbReference type="Proteomes" id="UP000283295">
    <property type="component" value="Unassembled WGS sequence"/>
</dbReference>
<evidence type="ECO:0000256" key="4">
    <source>
        <dbReference type="ARBA" id="ARBA00022960"/>
    </source>
</evidence>
<evidence type="ECO:0000256" key="1">
    <source>
        <dbReference type="ARBA" id="ARBA00004752"/>
    </source>
</evidence>
<dbReference type="OrthoDB" id="177750at2"/>
<proteinExistence type="predicted"/>
<dbReference type="GO" id="GO:0005576">
    <property type="term" value="C:extracellular region"/>
    <property type="evidence" value="ECO:0007669"/>
    <property type="project" value="TreeGrafter"/>
</dbReference>
<dbReference type="SUPFAM" id="SSF69360">
    <property type="entry name" value="Cell wall binding repeat"/>
    <property type="match status" value="3"/>
</dbReference>
<dbReference type="GO" id="GO:0008360">
    <property type="term" value="P:regulation of cell shape"/>
    <property type="evidence" value="ECO:0007669"/>
    <property type="project" value="UniProtKB-UniRule"/>
</dbReference>
<keyword evidence="2" id="KW-0808">Transferase</keyword>
<dbReference type="GO" id="GO:0071555">
    <property type="term" value="P:cell wall organization"/>
    <property type="evidence" value="ECO:0007669"/>
    <property type="project" value="UniProtKB-UniRule"/>
</dbReference>
<dbReference type="InterPro" id="IPR005490">
    <property type="entry name" value="LD_TPept_cat_dom"/>
</dbReference>
<comment type="caution">
    <text evidence="10">The sequence shown here is derived from an EMBL/GenBank/DDBJ whole genome shotgun (WGS) entry which is preliminary data.</text>
</comment>
<evidence type="ECO:0000256" key="5">
    <source>
        <dbReference type="ARBA" id="ARBA00022984"/>
    </source>
</evidence>
<dbReference type="PANTHER" id="PTHR30582">
    <property type="entry name" value="L,D-TRANSPEPTIDASE"/>
    <property type="match status" value="1"/>
</dbReference>
<accession>A0A3R5ZMQ8</accession>
<keyword evidence="6 8" id="KW-0961">Cell wall biogenesis/degradation</keyword>
<dbReference type="PROSITE" id="PS51170">
    <property type="entry name" value="CW"/>
    <property type="match status" value="1"/>
</dbReference>
<comment type="pathway">
    <text evidence="1 8">Cell wall biogenesis; peptidoglycan biosynthesis.</text>
</comment>
<dbReference type="GO" id="GO:0018104">
    <property type="term" value="P:peptidoglycan-protein cross-linking"/>
    <property type="evidence" value="ECO:0007669"/>
    <property type="project" value="TreeGrafter"/>
</dbReference>
<name>A0A3R5ZMQ8_9FIRM</name>
<keyword evidence="5 8" id="KW-0573">Peptidoglycan synthesis</keyword>
<dbReference type="EMBL" id="QRVK01000038">
    <property type="protein sequence ID" value="RGS38425.1"/>
    <property type="molecule type" value="Genomic_DNA"/>
</dbReference>
<evidence type="ECO:0000313" key="10">
    <source>
        <dbReference type="EMBL" id="RGS38425.1"/>
    </source>
</evidence>
<dbReference type="GO" id="GO:0071972">
    <property type="term" value="F:peptidoglycan L,D-transpeptidase activity"/>
    <property type="evidence" value="ECO:0007669"/>
    <property type="project" value="TreeGrafter"/>
</dbReference>
<dbReference type="InterPro" id="IPR018337">
    <property type="entry name" value="Cell_wall/Cho-bd_repeat"/>
</dbReference>
<dbReference type="InterPro" id="IPR050979">
    <property type="entry name" value="LD-transpeptidase"/>
</dbReference>
<dbReference type="InterPro" id="IPR038063">
    <property type="entry name" value="Transpep_catalytic_dom"/>
</dbReference>
<feature type="repeat" description="Cell wall-binding" evidence="7">
    <location>
        <begin position="298"/>
        <end position="317"/>
    </location>
</feature>
<dbReference type="CDD" id="cd16913">
    <property type="entry name" value="YkuD_like"/>
    <property type="match status" value="1"/>
</dbReference>
<evidence type="ECO:0000256" key="8">
    <source>
        <dbReference type="PROSITE-ProRule" id="PRU01373"/>
    </source>
</evidence>
<feature type="active site" description="Nucleophile" evidence="8">
    <location>
        <position position="579"/>
    </location>
</feature>